<proteinExistence type="inferred from homology"/>
<comment type="catalytic activity">
    <reaction evidence="1">
        <text>[E2 ubiquitin-conjugating enzyme]-S-ubiquitinyl-L-cysteine + [acceptor protein]-L-lysine = [E2 ubiquitin-conjugating enzyme]-L-cysteine + [acceptor protein]-N(6)-ubiquitinyl-L-lysine.</text>
        <dbReference type="EC" id="2.3.2.31"/>
    </reaction>
</comment>
<evidence type="ECO:0000256" key="1">
    <source>
        <dbReference type="ARBA" id="ARBA00001798"/>
    </source>
</evidence>
<dbReference type="Pfam" id="PF00097">
    <property type="entry name" value="zf-C3HC4"/>
    <property type="match status" value="1"/>
</dbReference>
<feature type="domain" description="RING-type" evidence="16">
    <location>
        <begin position="772"/>
        <end position="978"/>
    </location>
</feature>
<evidence type="ECO:0000256" key="12">
    <source>
        <dbReference type="ARBA" id="ARBA00022786"/>
    </source>
</evidence>
<evidence type="ECO:0000256" key="9">
    <source>
        <dbReference type="ARBA" id="ARBA00022723"/>
    </source>
</evidence>
<dbReference type="PROSITE" id="PS51873">
    <property type="entry name" value="TRIAD"/>
    <property type="match status" value="2"/>
</dbReference>
<dbReference type="InterPro" id="IPR048962">
    <property type="entry name" value="ARIH1-like_UBL"/>
</dbReference>
<keyword evidence="10" id="KW-0677">Repeat</keyword>
<dbReference type="InterPro" id="IPR045840">
    <property type="entry name" value="Ariadne"/>
</dbReference>
<keyword evidence="13" id="KW-0862">Zinc</keyword>
<dbReference type="EMBL" id="CAADRP010001818">
    <property type="protein sequence ID" value="VFU53067.1"/>
    <property type="molecule type" value="Genomic_DNA"/>
</dbReference>
<evidence type="ECO:0000256" key="14">
    <source>
        <dbReference type="PROSITE-ProRule" id="PRU00175"/>
    </source>
</evidence>
<dbReference type="InterPro" id="IPR013083">
    <property type="entry name" value="Znf_RING/FYVE/PHD"/>
</dbReference>
<evidence type="ECO:0000256" key="11">
    <source>
        <dbReference type="ARBA" id="ARBA00022771"/>
    </source>
</evidence>
<dbReference type="PROSITE" id="PS50089">
    <property type="entry name" value="ZF_RING_2"/>
    <property type="match status" value="2"/>
</dbReference>
<dbReference type="GO" id="GO:0016567">
    <property type="term" value="P:protein ubiquitination"/>
    <property type="evidence" value="ECO:0007669"/>
    <property type="project" value="UniProtKB-UniPathway"/>
</dbReference>
<dbReference type="AlphaFoldDB" id="A0A6N2MIU6"/>
<dbReference type="Pfam" id="PF22191">
    <property type="entry name" value="IBR_1"/>
    <property type="match status" value="2"/>
</dbReference>
<keyword evidence="9" id="KW-0479">Metal-binding</keyword>
<dbReference type="GO" id="GO:0061630">
    <property type="term" value="F:ubiquitin protein ligase activity"/>
    <property type="evidence" value="ECO:0007669"/>
    <property type="project" value="UniProtKB-EC"/>
</dbReference>
<dbReference type="FunFam" id="3.30.40.10:FF:000019">
    <property type="entry name" value="RBR-type E3 ubiquitin transferase"/>
    <property type="match status" value="2"/>
</dbReference>
<comment type="similarity">
    <text evidence="5">Belongs to the RBR family. Ariadne subfamily.</text>
</comment>
<evidence type="ECO:0000256" key="13">
    <source>
        <dbReference type="ARBA" id="ARBA00022833"/>
    </source>
</evidence>
<dbReference type="InterPro" id="IPR044066">
    <property type="entry name" value="TRIAD_supradom"/>
</dbReference>
<dbReference type="PROSITE" id="PS01358">
    <property type="entry name" value="ZF_RANBP2_1"/>
    <property type="match status" value="1"/>
</dbReference>
<evidence type="ECO:0000259" key="16">
    <source>
        <dbReference type="PROSITE" id="PS51873"/>
    </source>
</evidence>
<dbReference type="PROSITE" id="PS00518">
    <property type="entry name" value="ZF_RING_1"/>
    <property type="match status" value="1"/>
</dbReference>
<reference evidence="17" key="1">
    <citation type="submission" date="2019-03" db="EMBL/GenBank/DDBJ databases">
        <authorList>
            <person name="Mank J."/>
            <person name="Almeida P."/>
        </authorList>
    </citation>
    <scope>NUCLEOTIDE SEQUENCE</scope>
    <source>
        <strain evidence="17">78183</strain>
    </source>
</reference>
<dbReference type="SMART" id="SM00647">
    <property type="entry name" value="IBR"/>
    <property type="match status" value="4"/>
</dbReference>
<feature type="domain" description="RING-type" evidence="15">
    <location>
        <begin position="776"/>
        <end position="821"/>
    </location>
</feature>
<evidence type="ECO:0000259" key="15">
    <source>
        <dbReference type="PROSITE" id="PS50089"/>
    </source>
</evidence>
<dbReference type="GO" id="GO:0008270">
    <property type="term" value="F:zinc ion binding"/>
    <property type="evidence" value="ECO:0007669"/>
    <property type="project" value="UniProtKB-KW"/>
</dbReference>
<dbReference type="InterPro" id="IPR018957">
    <property type="entry name" value="Znf_C3HC4_RING-type"/>
</dbReference>
<name>A0A6N2MIU6_SALVM</name>
<evidence type="ECO:0000256" key="3">
    <source>
        <dbReference type="ARBA" id="ARBA00003976"/>
    </source>
</evidence>
<feature type="domain" description="RING-type" evidence="15">
    <location>
        <begin position="115"/>
        <end position="162"/>
    </location>
</feature>
<evidence type="ECO:0000313" key="17">
    <source>
        <dbReference type="EMBL" id="VFU53067.1"/>
    </source>
</evidence>
<comment type="pathway">
    <text evidence="4">Protein modification; protein ubiquitination.</text>
</comment>
<dbReference type="Pfam" id="PF01485">
    <property type="entry name" value="IBR"/>
    <property type="match status" value="2"/>
</dbReference>
<keyword evidence="11 14" id="KW-0863">Zinc-finger</keyword>
<protein>
    <recommendedName>
        <fullName evidence="7">RanBP-type and C3HC4-type zinc finger-containing protein 1</fullName>
        <ecNumber evidence="6">2.3.2.31</ecNumber>
    </recommendedName>
</protein>
<dbReference type="FunFam" id="1.20.120.1750:FF:000027">
    <property type="entry name" value="RBR-type E3 ubiquitin transferase"/>
    <property type="match status" value="2"/>
</dbReference>
<dbReference type="Pfam" id="PF21235">
    <property type="entry name" value="UBA_ARI1"/>
    <property type="match status" value="2"/>
</dbReference>
<evidence type="ECO:0000256" key="6">
    <source>
        <dbReference type="ARBA" id="ARBA00012251"/>
    </source>
</evidence>
<dbReference type="InterPro" id="IPR031127">
    <property type="entry name" value="E3_UB_ligase_RBR"/>
</dbReference>
<evidence type="ECO:0000256" key="2">
    <source>
        <dbReference type="ARBA" id="ARBA00001947"/>
    </source>
</evidence>
<dbReference type="UniPathway" id="UPA00143"/>
<evidence type="ECO:0000256" key="8">
    <source>
        <dbReference type="ARBA" id="ARBA00022679"/>
    </source>
</evidence>
<evidence type="ECO:0000256" key="5">
    <source>
        <dbReference type="ARBA" id="ARBA00005884"/>
    </source>
</evidence>
<dbReference type="InterPro" id="IPR001876">
    <property type="entry name" value="Znf_RanBP2"/>
</dbReference>
<dbReference type="CDD" id="cd20346">
    <property type="entry name" value="BRcat_RBR_ANKIB1"/>
    <property type="match status" value="2"/>
</dbReference>
<dbReference type="Pfam" id="PF19422">
    <property type="entry name" value="Ariadne"/>
    <property type="match status" value="2"/>
</dbReference>
<keyword evidence="8" id="KW-0808">Transferase</keyword>
<dbReference type="InterPro" id="IPR017907">
    <property type="entry name" value="Znf_RING_CS"/>
</dbReference>
<dbReference type="Gene3D" id="3.30.40.10">
    <property type="entry name" value="Zinc/RING finger domain, C3HC4 (zinc finger)"/>
    <property type="match status" value="2"/>
</dbReference>
<feature type="domain" description="RING-type" evidence="16">
    <location>
        <begin position="111"/>
        <end position="320"/>
    </location>
</feature>
<evidence type="ECO:0000256" key="4">
    <source>
        <dbReference type="ARBA" id="ARBA00004906"/>
    </source>
</evidence>
<comment type="cofactor">
    <cofactor evidence="2">
        <name>Zn(2+)</name>
        <dbReference type="ChEBI" id="CHEBI:29105"/>
    </cofactor>
</comment>
<dbReference type="SMART" id="SM00547">
    <property type="entry name" value="ZnF_RBZ"/>
    <property type="match status" value="2"/>
</dbReference>
<dbReference type="InterPro" id="IPR001841">
    <property type="entry name" value="Znf_RING"/>
</dbReference>
<dbReference type="InterPro" id="IPR002867">
    <property type="entry name" value="IBR_dom"/>
</dbReference>
<organism evidence="17">
    <name type="scientific">Salix viminalis</name>
    <name type="common">Common osier</name>
    <name type="synonym">Basket willow</name>
    <dbReference type="NCBI Taxonomy" id="40686"/>
    <lineage>
        <taxon>Eukaryota</taxon>
        <taxon>Viridiplantae</taxon>
        <taxon>Streptophyta</taxon>
        <taxon>Embryophyta</taxon>
        <taxon>Tracheophyta</taxon>
        <taxon>Spermatophyta</taxon>
        <taxon>Magnoliopsida</taxon>
        <taxon>eudicotyledons</taxon>
        <taxon>Gunneridae</taxon>
        <taxon>Pentapetalae</taxon>
        <taxon>rosids</taxon>
        <taxon>fabids</taxon>
        <taxon>Malpighiales</taxon>
        <taxon>Salicaceae</taxon>
        <taxon>Saliceae</taxon>
        <taxon>Salix</taxon>
    </lineage>
</organism>
<evidence type="ECO:0000256" key="10">
    <source>
        <dbReference type="ARBA" id="ARBA00022737"/>
    </source>
</evidence>
<dbReference type="SUPFAM" id="SSF57850">
    <property type="entry name" value="RING/U-box"/>
    <property type="match status" value="6"/>
</dbReference>
<dbReference type="SMART" id="SM00184">
    <property type="entry name" value="RING"/>
    <property type="match status" value="3"/>
</dbReference>
<sequence length="1190" mass="136490">MDDMNDFDDLDEYSPMDYYSDDNTDSKYHPAPSETNFTVLKEADICRCMEHEIKELSAVLSISRLEASLLLRHYDWNASKVHDAWFVDESGVRKKVGLLLEKPEEKQISSDDLTCGICFESYSQDFIKSVTCGHPFCSECWGLYIHTKINDGPACLALRCPVPACSAAVGDDVVNELAFEEDRKRYYRYLARSYVERNKRRKWCPAPGCDYAIDFVGGDGDFDVTCLCSHSFCFNCCEERHRPVRCDTVGKWNLKNSSDSQNETWKKAYTKPCPKCLRPIEKNAGCMRISCTAPCYHMFCWICLKDWSVHGYGGSCNRYVGNPQPEETSQLRQELLKYQHYYDRWAANEKSRQIALTDLGKVRSNHLKEISKLYGQPETQLEFLTEAWQQIVECRRVLKWTYAYGYYLAEDAEAKVKLFEYLQGQAESSLERLHDCAERELKMFIDPDELSDSFDHFRVKLIHLTGVTKNYFKNLVTALENGLSDVASSSKQQKTSICRRLEDPGDETCDRMTAPEDRSSYLAITRTSADPNKTKAPKNTTGASLEITTQTMRRTDENLTPQGEWFCEFCTCVNRGSAETCEACNRGAWTCQHCTYANSRTATTCQLCDETPFNALFMIPSSTTSLAMDDVHRSSDSVKVESTSNYYSDGFDDSEDPLFLSDDDFVGDDDGAADALLEDIKEDEIDLLKQKQQDCKILNPTELRQRMEQDVAQVSSVLSVSKFEASILLRNYNWSVSKVSDAWFTDESAVREKVGLLVKTVISCGIVSNKRKIIICGICFESHTSDRIRCADCGHLYCEICWSIYISTSINNDGAGCLMLRCPDPSCHAAIGQDMIDSLASEEDRKKYSDFLLRSYVEDNRTTKWCPAPSCEYAVEFSGADGIFDVTCRCLTSFCWNCEEECHRPMDCETVRKWISKNSSESENVNYILAYCKPCPNCKRPIEKNHGCMHMTCRVCRNEFCWLCLGPWKGHMNCNRYMERTDSEDKRKKMAKESLEKYTHYFERWDANRKSKLKARADHQRVKDEEFKKLSLSQDIPEAHFEFISKAWLQVVECRRALEWSYSYGYYLPDNEPAKKQFFEYLQGEAESTLEKLHNCVESELKEFLDVDGLSKKFSEFRTKLVGLTTVTGDYFEKLVRALENGLSDVNSHGTKGLEEEVEDCWCCDRCTYANPSSIRSCKENASYRFGNGY</sequence>
<keyword evidence="12" id="KW-0833">Ubl conjugation pathway</keyword>
<gene>
    <name evidence="17" type="ORF">SVIM_LOCUS367763</name>
</gene>
<accession>A0A6N2MIU6</accession>
<dbReference type="Gene3D" id="1.20.120.1750">
    <property type="match status" value="2"/>
</dbReference>
<dbReference type="PANTHER" id="PTHR11685">
    <property type="entry name" value="RBR FAMILY RING FINGER AND IBR DOMAIN-CONTAINING"/>
    <property type="match status" value="1"/>
</dbReference>
<dbReference type="EC" id="2.3.2.31" evidence="6"/>
<comment type="function">
    <text evidence="3">Might act as an E3 ubiquitin-protein ligase, or as part of E3 complex, which accepts ubiquitin from specific E2 ubiquitin-conjugating enzymes and then transfers it to substrates.</text>
</comment>
<evidence type="ECO:0000256" key="7">
    <source>
        <dbReference type="ARBA" id="ARBA00017887"/>
    </source>
</evidence>